<sequence length="96" mass="10863">MYDSKSKFSIFVGLEWANIKHDVCVQIGDSDKRSFKVISHTPESIDTWLNELHKTAKGNIAVAVELTKGPTVYALQKYKYKINLTYALGQLKDNVT</sequence>
<accession>K6ZR50</accession>
<reference evidence="1 2" key="1">
    <citation type="journal article" date="2013" name="Genome Announc.">
        <title>Complete Genome Sequence of Glaciecola psychrophila Strain 170T.</title>
        <authorList>
            <person name="Yin J."/>
            <person name="Chen J."/>
            <person name="Liu G."/>
            <person name="Yu Y."/>
            <person name="Song L."/>
            <person name="Wang X."/>
            <person name="Qu X."/>
        </authorList>
    </citation>
    <scope>NUCLEOTIDE SEQUENCE [LARGE SCALE GENOMIC DNA]</scope>
    <source>
        <strain evidence="1 2">170</strain>
    </source>
</reference>
<evidence type="ECO:0000313" key="1">
    <source>
        <dbReference type="EMBL" id="AGH43334.1"/>
    </source>
</evidence>
<protein>
    <submittedName>
        <fullName evidence="1">Transposase, IS110 family</fullName>
    </submittedName>
</protein>
<dbReference type="KEGG" id="gps:C427_1225"/>
<keyword evidence="2" id="KW-1185">Reference proteome</keyword>
<proteinExistence type="predicted"/>
<organism evidence="1 2">
    <name type="scientific">Paraglaciecola psychrophila 170</name>
    <dbReference type="NCBI Taxonomy" id="1129794"/>
    <lineage>
        <taxon>Bacteria</taxon>
        <taxon>Pseudomonadati</taxon>
        <taxon>Pseudomonadota</taxon>
        <taxon>Gammaproteobacteria</taxon>
        <taxon>Alteromonadales</taxon>
        <taxon>Alteromonadaceae</taxon>
        <taxon>Paraglaciecola</taxon>
    </lineage>
</organism>
<dbReference type="Proteomes" id="UP000011864">
    <property type="component" value="Chromosome"/>
</dbReference>
<dbReference type="AlphaFoldDB" id="K6ZR50"/>
<dbReference type="EMBL" id="CP003837">
    <property type="protein sequence ID" value="AGH43334.1"/>
    <property type="molecule type" value="Genomic_DNA"/>
</dbReference>
<dbReference type="HOGENOM" id="CLU_2357180_0_0_6"/>
<evidence type="ECO:0000313" key="2">
    <source>
        <dbReference type="Proteomes" id="UP000011864"/>
    </source>
</evidence>
<dbReference type="PATRIC" id="fig|1129794.4.peg.1217"/>
<name>K6ZR50_9ALTE</name>
<gene>
    <name evidence="1" type="ORF">C427_1225</name>
</gene>
<dbReference type="OrthoDB" id="9790935at2"/>
<dbReference type="eggNOG" id="COG3547">
    <property type="taxonomic scope" value="Bacteria"/>
</dbReference>